<dbReference type="AlphaFoldDB" id="A0A7D7LNG0"/>
<dbReference type="PROSITE" id="PS51257">
    <property type="entry name" value="PROKAR_LIPOPROTEIN"/>
    <property type="match status" value="1"/>
</dbReference>
<dbReference type="KEGG" id="cbau:H1R16_04565"/>
<evidence type="ECO:0000313" key="5">
    <source>
        <dbReference type="Proteomes" id="UP000539710"/>
    </source>
</evidence>
<evidence type="ECO:0000313" key="3">
    <source>
        <dbReference type="EMBL" id="QMS99284.1"/>
    </source>
</evidence>
<reference evidence="5" key="2">
    <citation type="submission" date="2020-07" db="EMBL/GenBank/DDBJ databases">
        <title>Flavobacterium sp. xlx-214.</title>
        <authorList>
            <person name="Yang C."/>
        </authorList>
    </citation>
    <scope>NUCLEOTIDE SEQUENCE [LARGE SCALE GENOMIC DNA]</scope>
    <source>
        <strain evidence="5">CX-624</strain>
    </source>
</reference>
<accession>A0A7D7LNG0</accession>
<protein>
    <submittedName>
        <fullName evidence="3">Uncharacterized protein</fullName>
    </submittedName>
</protein>
<evidence type="ECO:0000256" key="1">
    <source>
        <dbReference type="SAM" id="SignalP"/>
    </source>
</evidence>
<sequence length="181" mass="19914">MKILLKYILPVVLLLFLQSCSRADENEDVFTQEEISAIELTVVDELSGASSTYTYIANSAFQPAILLQDGRSYLVSVAFRNGAEDITDEIIDERDEHFLIFGFTDTDITLTRLDDDLRTDGKRLGVKSRWQVNNTVTGSTPKLNLALIHDAADVSEDQMGTAWGSVTGGETDAVAVFSITD</sequence>
<feature type="signal peptide" evidence="1">
    <location>
        <begin position="1"/>
        <end position="23"/>
    </location>
</feature>
<evidence type="ECO:0000313" key="2">
    <source>
        <dbReference type="EMBL" id="MBA5247531.1"/>
    </source>
</evidence>
<dbReference type="EMBL" id="JACEUX010000003">
    <property type="protein sequence ID" value="MBA5247531.1"/>
    <property type="molecule type" value="Genomic_DNA"/>
</dbReference>
<dbReference type="Proteomes" id="UP000515349">
    <property type="component" value="Chromosome"/>
</dbReference>
<reference evidence="2" key="3">
    <citation type="submission" date="2020-07" db="EMBL/GenBank/DDBJ databases">
        <authorList>
            <person name="Yang C."/>
        </authorList>
    </citation>
    <scope>NUCLEOTIDE SEQUENCE</scope>
    <source>
        <strain evidence="2">Cx-624</strain>
    </source>
</reference>
<evidence type="ECO:0000313" key="4">
    <source>
        <dbReference type="Proteomes" id="UP000515349"/>
    </source>
</evidence>
<feature type="chain" id="PRO_5044656184" evidence="1">
    <location>
        <begin position="24"/>
        <end position="181"/>
    </location>
</feature>
<organism evidence="3 4">
    <name type="scientific">Marnyiella aurantia</name>
    <dbReference type="NCBI Taxonomy" id="2758037"/>
    <lineage>
        <taxon>Bacteria</taxon>
        <taxon>Pseudomonadati</taxon>
        <taxon>Bacteroidota</taxon>
        <taxon>Flavobacteriia</taxon>
        <taxon>Flavobacteriales</taxon>
        <taxon>Weeksellaceae</taxon>
        <taxon>Marnyiella</taxon>
    </lineage>
</organism>
<proteinExistence type="predicted"/>
<dbReference type="EMBL" id="CP059472">
    <property type="protein sequence ID" value="QMS99284.1"/>
    <property type="molecule type" value="Genomic_DNA"/>
</dbReference>
<dbReference type="RefSeq" id="WP_181887627.1">
    <property type="nucleotide sequence ID" value="NZ_CP059472.1"/>
</dbReference>
<keyword evidence="5" id="KW-1185">Reference proteome</keyword>
<dbReference type="Proteomes" id="UP000539710">
    <property type="component" value="Unassembled WGS sequence"/>
</dbReference>
<name>A0A7D7LNG0_9FLAO</name>
<reference evidence="3 4" key="1">
    <citation type="submission" date="2020-07" db="EMBL/GenBank/DDBJ databases">
        <title>Chryseobacterium sp.cx-624.</title>
        <authorList>
            <person name="Yang C."/>
        </authorList>
    </citation>
    <scope>NUCLEOTIDE SEQUENCE [LARGE SCALE GENOMIC DNA]</scope>
    <source>
        <strain evidence="3">Cx-624</strain>
        <strain evidence="4">cx-624</strain>
    </source>
</reference>
<gene>
    <name evidence="3" type="ORF">H1R16_04565</name>
    <name evidence="2" type="ORF">H2507_10155</name>
</gene>
<keyword evidence="1" id="KW-0732">Signal</keyword>